<comment type="caution">
    <text evidence="1">The sequence shown here is derived from an EMBL/GenBank/DDBJ whole genome shotgun (WGS) entry which is preliminary data.</text>
</comment>
<dbReference type="Gene3D" id="3.30.70.100">
    <property type="match status" value="2"/>
</dbReference>
<organism evidence="1 2">
    <name type="scientific">Saccharopolyspora halophila</name>
    <dbReference type="NCBI Taxonomy" id="405551"/>
    <lineage>
        <taxon>Bacteria</taxon>
        <taxon>Bacillati</taxon>
        <taxon>Actinomycetota</taxon>
        <taxon>Actinomycetes</taxon>
        <taxon>Pseudonocardiales</taxon>
        <taxon>Pseudonocardiaceae</taxon>
        <taxon>Saccharopolyspora</taxon>
    </lineage>
</organism>
<gene>
    <name evidence="1" type="ORF">GCM10009854_48600</name>
</gene>
<proteinExistence type="predicted"/>
<dbReference type="RefSeq" id="WP_344137654.1">
    <property type="nucleotide sequence ID" value="NZ_BAAARA010000024.1"/>
</dbReference>
<reference evidence="1 2" key="1">
    <citation type="journal article" date="2019" name="Int. J. Syst. Evol. Microbiol.">
        <title>The Global Catalogue of Microorganisms (GCM) 10K type strain sequencing project: providing services to taxonomists for standard genome sequencing and annotation.</title>
        <authorList>
            <consortium name="The Broad Institute Genomics Platform"/>
            <consortium name="The Broad Institute Genome Sequencing Center for Infectious Disease"/>
            <person name="Wu L."/>
            <person name="Ma J."/>
        </authorList>
    </citation>
    <scope>NUCLEOTIDE SEQUENCE [LARGE SCALE GENOMIC DNA]</scope>
    <source>
        <strain evidence="1 2">JCM 16221</strain>
    </source>
</reference>
<keyword evidence="1" id="KW-0560">Oxidoreductase</keyword>
<evidence type="ECO:0000313" key="2">
    <source>
        <dbReference type="Proteomes" id="UP001501218"/>
    </source>
</evidence>
<dbReference type="InterPro" id="IPR011008">
    <property type="entry name" value="Dimeric_a/b-barrel"/>
</dbReference>
<dbReference type="SUPFAM" id="SSF54909">
    <property type="entry name" value="Dimeric alpha+beta barrel"/>
    <property type="match status" value="1"/>
</dbReference>
<evidence type="ECO:0000313" key="1">
    <source>
        <dbReference type="EMBL" id="GAA2363191.1"/>
    </source>
</evidence>
<accession>A0ABN3GXU6</accession>
<dbReference type="EMBL" id="BAAARA010000024">
    <property type="protein sequence ID" value="GAA2363191.1"/>
    <property type="molecule type" value="Genomic_DNA"/>
</dbReference>
<sequence length="224" mass="25541">MQTLPDITRPDAELAVISEWSTGSPERQRATAQAAVAAWDDEERPRGLLSENLLLSTDDSTVLHYAQWTDEAAYHEDLRTGQPARRCRIDDAVPHTEHRGTFEHRLHRSLVLDRRRRPGCIVAVRFRSDSRETATRFVNTLLDEEPGFSRRTDVMPPAGMISNHFHISTDGTHVVNYAEFVDEDAHAQIVESMLQEEDDVPRLIDSTPGLEPLGFKRFTTWLTR</sequence>
<name>A0ABN3GXU6_9PSEU</name>
<keyword evidence="1" id="KW-0503">Monooxygenase</keyword>
<protein>
    <submittedName>
        <fullName evidence="1">Antibiotic biosynthesis monooxygenase</fullName>
    </submittedName>
</protein>
<keyword evidence="2" id="KW-1185">Reference proteome</keyword>
<dbReference type="GO" id="GO:0004497">
    <property type="term" value="F:monooxygenase activity"/>
    <property type="evidence" value="ECO:0007669"/>
    <property type="project" value="UniProtKB-KW"/>
</dbReference>
<dbReference type="Proteomes" id="UP001501218">
    <property type="component" value="Unassembled WGS sequence"/>
</dbReference>